<dbReference type="AlphaFoldDB" id="A0A918PNM1"/>
<dbReference type="RefSeq" id="WP_018474170.1">
    <property type="nucleotide sequence ID" value="NZ_BMWX01000001.1"/>
</dbReference>
<dbReference type="Proteomes" id="UP000619457">
    <property type="component" value="Unassembled WGS sequence"/>
</dbReference>
<dbReference type="GO" id="GO:0016787">
    <property type="term" value="F:hydrolase activity"/>
    <property type="evidence" value="ECO:0007669"/>
    <property type="project" value="UniProtKB-KW"/>
</dbReference>
<evidence type="ECO:0000256" key="1">
    <source>
        <dbReference type="ARBA" id="ARBA00001946"/>
    </source>
</evidence>
<dbReference type="InterPro" id="IPR020084">
    <property type="entry name" value="NUDIX_hydrolase_CS"/>
</dbReference>
<dbReference type="SUPFAM" id="SSF55811">
    <property type="entry name" value="Nudix"/>
    <property type="match status" value="1"/>
</dbReference>
<sequence length="140" mass="15758">MKESAFIKECFYRISVKALIKNETGKVLLIQEDNGLWDLPGGGLDHGESVKEGLVREVREEMGLQLSLKNEVPRYFFTCNNPKGEPIANIIYDAYLESFDFVASGECMALGFFDFDEVNNIQTYENVSILMNLIYPVGGS</sequence>
<dbReference type="InterPro" id="IPR000086">
    <property type="entry name" value="NUDIX_hydrolase_dom"/>
</dbReference>
<keyword evidence="2 3" id="KW-0378">Hydrolase</keyword>
<evidence type="ECO:0000256" key="2">
    <source>
        <dbReference type="ARBA" id="ARBA00022801"/>
    </source>
</evidence>
<dbReference type="InterPro" id="IPR020476">
    <property type="entry name" value="Nudix_hydrolase"/>
</dbReference>
<dbReference type="PROSITE" id="PS51462">
    <property type="entry name" value="NUDIX"/>
    <property type="match status" value="1"/>
</dbReference>
<dbReference type="PANTHER" id="PTHR43046:SF14">
    <property type="entry name" value="MUTT_NUDIX FAMILY PROTEIN"/>
    <property type="match status" value="1"/>
</dbReference>
<dbReference type="CDD" id="cd02883">
    <property type="entry name" value="NUDIX_Hydrolase"/>
    <property type="match status" value="1"/>
</dbReference>
<evidence type="ECO:0000259" key="4">
    <source>
        <dbReference type="PROSITE" id="PS51462"/>
    </source>
</evidence>
<organism evidence="5 6">
    <name type="scientific">Echinicola pacifica</name>
    <dbReference type="NCBI Taxonomy" id="346377"/>
    <lineage>
        <taxon>Bacteria</taxon>
        <taxon>Pseudomonadati</taxon>
        <taxon>Bacteroidota</taxon>
        <taxon>Cytophagia</taxon>
        <taxon>Cytophagales</taxon>
        <taxon>Cyclobacteriaceae</taxon>
        <taxon>Echinicola</taxon>
    </lineage>
</organism>
<accession>A0A918PNM1</accession>
<evidence type="ECO:0000313" key="6">
    <source>
        <dbReference type="Proteomes" id="UP000619457"/>
    </source>
</evidence>
<dbReference type="PRINTS" id="PR00502">
    <property type="entry name" value="NUDIXFAMILY"/>
</dbReference>
<dbReference type="PANTHER" id="PTHR43046">
    <property type="entry name" value="GDP-MANNOSE MANNOSYL HYDROLASE"/>
    <property type="match status" value="1"/>
</dbReference>
<dbReference type="InterPro" id="IPR015797">
    <property type="entry name" value="NUDIX_hydrolase-like_dom_sf"/>
</dbReference>
<comment type="cofactor">
    <cofactor evidence="1">
        <name>Mg(2+)</name>
        <dbReference type="ChEBI" id="CHEBI:18420"/>
    </cofactor>
</comment>
<reference evidence="5" key="1">
    <citation type="journal article" date="2014" name="Int. J. Syst. Evol. Microbiol.">
        <title>Complete genome sequence of Corynebacterium casei LMG S-19264T (=DSM 44701T), isolated from a smear-ripened cheese.</title>
        <authorList>
            <consortium name="US DOE Joint Genome Institute (JGI-PGF)"/>
            <person name="Walter F."/>
            <person name="Albersmeier A."/>
            <person name="Kalinowski J."/>
            <person name="Ruckert C."/>
        </authorList>
    </citation>
    <scope>NUCLEOTIDE SEQUENCE</scope>
    <source>
        <strain evidence="5">KCTC 12368</strain>
    </source>
</reference>
<reference evidence="5" key="2">
    <citation type="submission" date="2020-09" db="EMBL/GenBank/DDBJ databases">
        <authorList>
            <person name="Sun Q."/>
            <person name="Kim S."/>
        </authorList>
    </citation>
    <scope>NUCLEOTIDE SEQUENCE</scope>
    <source>
        <strain evidence="5">KCTC 12368</strain>
    </source>
</reference>
<proteinExistence type="inferred from homology"/>
<comment type="similarity">
    <text evidence="3">Belongs to the Nudix hydrolase family.</text>
</comment>
<dbReference type="Gene3D" id="3.90.79.10">
    <property type="entry name" value="Nucleoside Triphosphate Pyrophosphohydrolase"/>
    <property type="match status" value="1"/>
</dbReference>
<feature type="domain" description="Nudix hydrolase" evidence="4">
    <location>
        <begin position="11"/>
        <end position="135"/>
    </location>
</feature>
<protein>
    <recommendedName>
        <fullName evidence="4">Nudix hydrolase domain-containing protein</fullName>
    </recommendedName>
</protein>
<dbReference type="EMBL" id="BMWX01000001">
    <property type="protein sequence ID" value="GGZ16269.1"/>
    <property type="molecule type" value="Genomic_DNA"/>
</dbReference>
<evidence type="ECO:0000313" key="5">
    <source>
        <dbReference type="EMBL" id="GGZ16269.1"/>
    </source>
</evidence>
<name>A0A918PNM1_9BACT</name>
<comment type="caution">
    <text evidence="5">The sequence shown here is derived from an EMBL/GenBank/DDBJ whole genome shotgun (WGS) entry which is preliminary data.</text>
</comment>
<dbReference type="Pfam" id="PF00293">
    <property type="entry name" value="NUDIX"/>
    <property type="match status" value="1"/>
</dbReference>
<evidence type="ECO:0000256" key="3">
    <source>
        <dbReference type="RuleBase" id="RU003476"/>
    </source>
</evidence>
<gene>
    <name evidence="5" type="ORF">GCM10007049_05690</name>
</gene>
<keyword evidence="6" id="KW-1185">Reference proteome</keyword>
<dbReference type="PROSITE" id="PS00893">
    <property type="entry name" value="NUDIX_BOX"/>
    <property type="match status" value="1"/>
</dbReference>